<dbReference type="AlphaFoldDB" id="A0AAW0HUE2"/>
<dbReference type="SMART" id="SM00028">
    <property type="entry name" value="TPR"/>
    <property type="match status" value="7"/>
</dbReference>
<dbReference type="PROSITE" id="PS50076">
    <property type="entry name" value="DNAJ_2"/>
    <property type="match status" value="1"/>
</dbReference>
<dbReference type="SUPFAM" id="SSF48452">
    <property type="entry name" value="TPR-like"/>
    <property type="match status" value="2"/>
</dbReference>
<keyword evidence="9" id="KW-0206">Cytoskeleton</keyword>
<evidence type="ECO:0000256" key="7">
    <source>
        <dbReference type="ARBA" id="ARBA00022990"/>
    </source>
</evidence>
<evidence type="ECO:0000256" key="5">
    <source>
        <dbReference type="ARBA" id="ARBA00022737"/>
    </source>
</evidence>
<dbReference type="Gene3D" id="1.25.40.10">
    <property type="entry name" value="Tetratricopeptide repeat domain"/>
    <property type="match status" value="1"/>
</dbReference>
<dbReference type="FunFam" id="1.25.40.10:FF:000097">
    <property type="entry name" value="DnaJ homolog subfamily C member 7 homolog"/>
    <property type="match status" value="1"/>
</dbReference>
<evidence type="ECO:0000256" key="13">
    <source>
        <dbReference type="PROSITE-ProRule" id="PRU00339"/>
    </source>
</evidence>
<comment type="subcellular location">
    <subcellularLocation>
        <location evidence="2">Cytoplasm</location>
        <location evidence="2">Cytoskeleton</location>
    </subcellularLocation>
    <subcellularLocation>
        <location evidence="1">Nucleus</location>
    </subcellularLocation>
</comment>
<feature type="repeat" description="TPR" evidence="13">
    <location>
        <begin position="4"/>
        <end position="37"/>
    </location>
</feature>
<accession>A0AAW0HUE2</accession>
<keyword evidence="10" id="KW-0539">Nucleus</keyword>
<feature type="repeat" description="TPR" evidence="13">
    <location>
        <begin position="205"/>
        <end position="238"/>
    </location>
</feature>
<dbReference type="SUPFAM" id="SSF46565">
    <property type="entry name" value="Chaperone J-domain"/>
    <property type="match status" value="1"/>
</dbReference>
<evidence type="ECO:0000256" key="14">
    <source>
        <dbReference type="SAM" id="MobiDB-lite"/>
    </source>
</evidence>
<dbReference type="PANTHER" id="PTHR45188:SF2">
    <property type="entry name" value="DNAJ HOMOLOG SUBFAMILY C MEMBER 7"/>
    <property type="match status" value="1"/>
</dbReference>
<dbReference type="Gene3D" id="1.10.287.110">
    <property type="entry name" value="DnaJ domain"/>
    <property type="match status" value="1"/>
</dbReference>
<keyword evidence="5" id="KW-0677">Repeat</keyword>
<dbReference type="Pfam" id="PF13181">
    <property type="entry name" value="TPR_8"/>
    <property type="match status" value="2"/>
</dbReference>
<protein>
    <recommendedName>
        <fullName evidence="12">DnaJ homolog subfamily C member 7</fullName>
    </recommendedName>
</protein>
<dbReference type="EMBL" id="JBBHLL010000333">
    <property type="protein sequence ID" value="KAK7805642.1"/>
    <property type="molecule type" value="Genomic_DNA"/>
</dbReference>
<dbReference type="PRINTS" id="PR00625">
    <property type="entry name" value="JDOMAIN"/>
</dbReference>
<evidence type="ECO:0000256" key="10">
    <source>
        <dbReference type="ARBA" id="ARBA00023242"/>
    </source>
</evidence>
<dbReference type="SMART" id="SM00271">
    <property type="entry name" value="DnaJ"/>
    <property type="match status" value="1"/>
</dbReference>
<dbReference type="Pfam" id="PF00226">
    <property type="entry name" value="DnaJ"/>
    <property type="match status" value="1"/>
</dbReference>
<evidence type="ECO:0000256" key="2">
    <source>
        <dbReference type="ARBA" id="ARBA00004245"/>
    </source>
</evidence>
<evidence type="ECO:0000313" key="16">
    <source>
        <dbReference type="EMBL" id="KAK7805642.1"/>
    </source>
</evidence>
<dbReference type="InterPro" id="IPR036869">
    <property type="entry name" value="J_dom_sf"/>
</dbReference>
<evidence type="ECO:0000313" key="17">
    <source>
        <dbReference type="Proteomes" id="UP001488838"/>
    </source>
</evidence>
<evidence type="ECO:0000256" key="8">
    <source>
        <dbReference type="ARBA" id="ARBA00023186"/>
    </source>
</evidence>
<keyword evidence="3" id="KW-0963">Cytoplasm</keyword>
<dbReference type="Proteomes" id="UP001488838">
    <property type="component" value="Unassembled WGS sequence"/>
</dbReference>
<evidence type="ECO:0000256" key="6">
    <source>
        <dbReference type="ARBA" id="ARBA00022803"/>
    </source>
</evidence>
<keyword evidence="7" id="KW-0007">Acetylation</keyword>
<evidence type="ECO:0000259" key="15">
    <source>
        <dbReference type="PROSITE" id="PS50076"/>
    </source>
</evidence>
<keyword evidence="8" id="KW-0143">Chaperone</keyword>
<reference evidence="16 17" key="1">
    <citation type="journal article" date="2023" name="bioRxiv">
        <title>Conserved and derived expression patterns and positive selection on dental genes reveal complex evolutionary context of ever-growing rodent molars.</title>
        <authorList>
            <person name="Calamari Z.T."/>
            <person name="Song A."/>
            <person name="Cohen E."/>
            <person name="Akter M."/>
            <person name="Roy R.D."/>
            <person name="Hallikas O."/>
            <person name="Christensen M.M."/>
            <person name="Li P."/>
            <person name="Marangoni P."/>
            <person name="Jernvall J."/>
            <person name="Klein O.D."/>
        </authorList>
    </citation>
    <scope>NUCLEOTIDE SEQUENCE [LARGE SCALE GENOMIC DNA]</scope>
    <source>
        <strain evidence="16">V071</strain>
    </source>
</reference>
<feature type="region of interest" description="Disordered" evidence="14">
    <location>
        <begin position="584"/>
        <end position="614"/>
    </location>
</feature>
<sequence>MQEAESFKEQGNAYYAKKDYNEAYNYYTKAIALGDAQQSVRLDDSFVRGHLREGKCHLSLGNAMAACRSFQRALELDHKNAQAQQENANAVMEYEKIAEMDFEKRDFRKVVFCMDRALEFAPACHRFKILKAECLAMLGRYPEAQFVASDILRMDSTNADALYVRGLCLYYEDCIEKAVQFFVQALRMAPDHEKACIACRNAKALKAKKEDGNKAFKEGNYKLAYELYTEALGIDPNNIKTNAKLYCNRGTVNSKLRKLDDAIDDCTNAVKLDDTYIKAYLRRAQCYMDTEQFEEAVRDYEKVYQTEKTKEHKQLLKNAQLELKKSKRKDYYKILGVDKNASEDEIKKAYRKRALMHHPDRHSGASAEVQKEEEKKFKEVGEAFTILSDPKKKTRYDSGQDLDEEGMNMGDFDANNIFKAFFGGPGGFSFEGDASSDPSHRQLLGSLSEWRQSDPCSVRHVCTLEEAPRLILPGTIPSAPGRVRKHHQAPYYGANSTRAKVFKCSPSRIWSGEFLLSVWLMKGNYSEPRKCRLAQFNHECGRFTSSIMSPSNPTFCVSLKPASPLCFMKANTVQLLSLITAVPSQQKGDRTDGPKLWDKASLNVPSPGPREAQE</sequence>
<dbReference type="FunFam" id="1.10.287.110:FF:000018">
    <property type="entry name" value="DnaJ (Hsp40) homolog, subfamily C, member 7"/>
    <property type="match status" value="1"/>
</dbReference>
<feature type="domain" description="J" evidence="15">
    <location>
        <begin position="330"/>
        <end position="400"/>
    </location>
</feature>
<dbReference type="CDD" id="cd06257">
    <property type="entry name" value="DnaJ"/>
    <property type="match status" value="1"/>
</dbReference>
<evidence type="ECO:0000256" key="12">
    <source>
        <dbReference type="ARBA" id="ARBA00071603"/>
    </source>
</evidence>
<name>A0AAW0HUE2_MYOGA</name>
<evidence type="ECO:0000256" key="9">
    <source>
        <dbReference type="ARBA" id="ARBA00023212"/>
    </source>
</evidence>
<feature type="repeat" description="TPR" evidence="13">
    <location>
        <begin position="277"/>
        <end position="310"/>
    </location>
</feature>
<keyword evidence="4" id="KW-0597">Phosphoprotein</keyword>
<gene>
    <name evidence="16" type="ORF">U0070_009791</name>
</gene>
<dbReference type="InterPro" id="IPR001623">
    <property type="entry name" value="DnaJ_domain"/>
</dbReference>
<feature type="repeat" description="TPR" evidence="13">
    <location>
        <begin position="159"/>
        <end position="192"/>
    </location>
</feature>
<evidence type="ECO:0000256" key="3">
    <source>
        <dbReference type="ARBA" id="ARBA00022490"/>
    </source>
</evidence>
<evidence type="ECO:0000256" key="1">
    <source>
        <dbReference type="ARBA" id="ARBA00004123"/>
    </source>
</evidence>
<feature type="compositionally biased region" description="Basic and acidic residues" evidence="14">
    <location>
        <begin position="587"/>
        <end position="598"/>
    </location>
</feature>
<evidence type="ECO:0000256" key="4">
    <source>
        <dbReference type="ARBA" id="ARBA00022553"/>
    </source>
</evidence>
<comment type="function">
    <text evidence="11">Acts as a co-chaperone regulating the molecular chaperones HSP70 and HSP90 in folding of steroid receptors, such as the glucocorticoid receptor and the progesterone receptor. Proposed to act as a recycling chaperone by facilitating the return of chaperone substrates to early stages of chaperoning if further folding is required. In vitro, induces ATP-independent dissociation of HSP90 but not of HSP70 from the chaperone-substrate complexes. Recruits NR1I3 to the cytoplasm.</text>
</comment>
<organism evidence="16 17">
    <name type="scientific">Myodes glareolus</name>
    <name type="common">Bank vole</name>
    <name type="synonym">Clethrionomys glareolus</name>
    <dbReference type="NCBI Taxonomy" id="447135"/>
    <lineage>
        <taxon>Eukaryota</taxon>
        <taxon>Metazoa</taxon>
        <taxon>Chordata</taxon>
        <taxon>Craniata</taxon>
        <taxon>Vertebrata</taxon>
        <taxon>Euteleostomi</taxon>
        <taxon>Mammalia</taxon>
        <taxon>Eutheria</taxon>
        <taxon>Euarchontoglires</taxon>
        <taxon>Glires</taxon>
        <taxon>Rodentia</taxon>
        <taxon>Myomorpha</taxon>
        <taxon>Muroidea</taxon>
        <taxon>Cricetidae</taxon>
        <taxon>Arvicolinae</taxon>
        <taxon>Myodes</taxon>
    </lineage>
</organism>
<comment type="caution">
    <text evidence="16">The sequence shown here is derived from an EMBL/GenBank/DDBJ whole genome shotgun (WGS) entry which is preliminary data.</text>
</comment>
<dbReference type="InterPro" id="IPR019734">
    <property type="entry name" value="TPR_rpt"/>
</dbReference>
<evidence type="ECO:0000256" key="11">
    <source>
        <dbReference type="ARBA" id="ARBA00053178"/>
    </source>
</evidence>
<dbReference type="InterPro" id="IPR011990">
    <property type="entry name" value="TPR-like_helical_dom_sf"/>
</dbReference>
<dbReference type="PANTHER" id="PTHR45188">
    <property type="entry name" value="DNAJ PROTEIN P58IPK HOMOLOG"/>
    <property type="match status" value="1"/>
</dbReference>
<keyword evidence="17" id="KW-1185">Reference proteome</keyword>
<dbReference type="PROSITE" id="PS50005">
    <property type="entry name" value="TPR"/>
    <property type="match status" value="4"/>
</dbReference>
<dbReference type="GO" id="GO:0005634">
    <property type="term" value="C:nucleus"/>
    <property type="evidence" value="ECO:0007669"/>
    <property type="project" value="UniProtKB-SubCell"/>
</dbReference>
<proteinExistence type="predicted"/>
<dbReference type="GO" id="GO:0005856">
    <property type="term" value="C:cytoskeleton"/>
    <property type="evidence" value="ECO:0007669"/>
    <property type="project" value="UniProtKB-SubCell"/>
</dbReference>
<keyword evidence="6 13" id="KW-0802">TPR repeat</keyword>